<name>L2GX82_VAVCU</name>
<evidence type="ECO:0000256" key="3">
    <source>
        <dbReference type="ARBA" id="ARBA00008277"/>
    </source>
</evidence>
<dbReference type="Proteomes" id="UP000011081">
    <property type="component" value="Unassembled WGS sequence"/>
</dbReference>
<comment type="subcellular location">
    <subcellularLocation>
        <location evidence="2">Endoplasmic reticulum membrane</location>
        <topology evidence="2">Peripheral membrane protein</topology>
        <orientation evidence="2">Lumenal side</orientation>
    </subcellularLocation>
</comment>
<keyword evidence="10" id="KW-0249">Electron transport</keyword>
<evidence type="ECO:0000256" key="16">
    <source>
        <dbReference type="SAM" id="Phobius"/>
    </source>
</evidence>
<protein>
    <recommendedName>
        <fullName evidence="19">Endoplasmic reticulum oxidoreductin 1</fullName>
    </recommendedName>
</protein>
<evidence type="ECO:0000256" key="7">
    <source>
        <dbReference type="ARBA" id="ARBA00022729"/>
    </source>
</evidence>
<dbReference type="InterPro" id="IPR007266">
    <property type="entry name" value="Ero1"/>
</dbReference>
<evidence type="ECO:0000256" key="6">
    <source>
        <dbReference type="ARBA" id="ARBA00022630"/>
    </source>
</evidence>
<gene>
    <name evidence="17" type="ORF">VCUG_00797</name>
</gene>
<evidence type="ECO:0000256" key="1">
    <source>
        <dbReference type="ARBA" id="ARBA00001974"/>
    </source>
</evidence>
<keyword evidence="5" id="KW-0813">Transport</keyword>
<keyword evidence="9" id="KW-0274">FAD</keyword>
<dbReference type="InParanoid" id="L2GX82"/>
<comment type="subunit">
    <text evidence="4">May function both as a monomer and a homodimer.</text>
</comment>
<evidence type="ECO:0000256" key="11">
    <source>
        <dbReference type="ARBA" id="ARBA00023002"/>
    </source>
</evidence>
<evidence type="ECO:0000256" key="15">
    <source>
        <dbReference type="ARBA" id="ARBA00023284"/>
    </source>
</evidence>
<organism evidence="17 18">
    <name type="scientific">Vavraia culicis (isolate floridensis)</name>
    <name type="common">Microsporidian parasite</name>
    <dbReference type="NCBI Taxonomy" id="948595"/>
    <lineage>
        <taxon>Eukaryota</taxon>
        <taxon>Fungi</taxon>
        <taxon>Fungi incertae sedis</taxon>
        <taxon>Microsporidia</taxon>
        <taxon>Pleistophoridae</taxon>
        <taxon>Vavraia</taxon>
    </lineage>
</organism>
<dbReference type="GO" id="GO:0015035">
    <property type="term" value="F:protein-disulfide reductase activity"/>
    <property type="evidence" value="ECO:0007669"/>
    <property type="project" value="InterPro"/>
</dbReference>
<evidence type="ECO:0000256" key="5">
    <source>
        <dbReference type="ARBA" id="ARBA00022448"/>
    </source>
</evidence>
<comment type="similarity">
    <text evidence="3">Belongs to the EROs family.</text>
</comment>
<keyword evidence="14" id="KW-0325">Glycoprotein</keyword>
<evidence type="ECO:0000256" key="2">
    <source>
        <dbReference type="ARBA" id="ARBA00004367"/>
    </source>
</evidence>
<evidence type="ECO:0000256" key="8">
    <source>
        <dbReference type="ARBA" id="ARBA00022824"/>
    </source>
</evidence>
<comment type="cofactor">
    <cofactor evidence="1">
        <name>FAD</name>
        <dbReference type="ChEBI" id="CHEBI:57692"/>
    </cofactor>
</comment>
<keyword evidence="8" id="KW-0256">Endoplasmic reticulum</keyword>
<dbReference type="RefSeq" id="XP_008073818.1">
    <property type="nucleotide sequence ID" value="XM_008075627.1"/>
</dbReference>
<evidence type="ECO:0000256" key="13">
    <source>
        <dbReference type="ARBA" id="ARBA00023157"/>
    </source>
</evidence>
<feature type="transmembrane region" description="Helical" evidence="16">
    <location>
        <begin position="278"/>
        <end position="305"/>
    </location>
</feature>
<dbReference type="SUPFAM" id="SSF110019">
    <property type="entry name" value="ERO1-like"/>
    <property type="match status" value="1"/>
</dbReference>
<keyword evidence="15" id="KW-0676">Redox-active center</keyword>
<dbReference type="STRING" id="948595.L2GX82"/>
<dbReference type="Pfam" id="PF04137">
    <property type="entry name" value="ERO1"/>
    <property type="match status" value="1"/>
</dbReference>
<dbReference type="HOGENOM" id="CLU_065181_0_0_1"/>
<keyword evidence="11" id="KW-0560">Oxidoreductase</keyword>
<dbReference type="GO" id="GO:0034975">
    <property type="term" value="P:protein folding in endoplasmic reticulum"/>
    <property type="evidence" value="ECO:0007669"/>
    <property type="project" value="InterPro"/>
</dbReference>
<evidence type="ECO:0000313" key="18">
    <source>
        <dbReference type="Proteomes" id="UP000011081"/>
    </source>
</evidence>
<proteinExistence type="inferred from homology"/>
<keyword evidence="16" id="KW-0812">Transmembrane</keyword>
<evidence type="ECO:0000256" key="12">
    <source>
        <dbReference type="ARBA" id="ARBA00023136"/>
    </source>
</evidence>
<evidence type="ECO:0008006" key="19">
    <source>
        <dbReference type="Google" id="ProtNLM"/>
    </source>
</evidence>
<dbReference type="OrthoDB" id="269384at2759"/>
<keyword evidence="7" id="KW-0732">Signal</keyword>
<dbReference type="EMBL" id="GL877413">
    <property type="protein sequence ID" value="ELA47715.1"/>
    <property type="molecule type" value="Genomic_DNA"/>
</dbReference>
<evidence type="ECO:0000256" key="4">
    <source>
        <dbReference type="ARBA" id="ARBA00011802"/>
    </source>
</evidence>
<dbReference type="GO" id="GO:0005789">
    <property type="term" value="C:endoplasmic reticulum membrane"/>
    <property type="evidence" value="ECO:0007669"/>
    <property type="project" value="UniProtKB-SubCell"/>
</dbReference>
<dbReference type="GO" id="GO:0016972">
    <property type="term" value="F:thiol oxidase activity"/>
    <property type="evidence" value="ECO:0007669"/>
    <property type="project" value="InterPro"/>
</dbReference>
<accession>L2GX82</accession>
<keyword evidence="16" id="KW-1133">Transmembrane helix</keyword>
<evidence type="ECO:0000256" key="9">
    <source>
        <dbReference type="ARBA" id="ARBA00022827"/>
    </source>
</evidence>
<dbReference type="PANTHER" id="PTHR12613">
    <property type="entry name" value="ERO1-RELATED"/>
    <property type="match status" value="1"/>
</dbReference>
<keyword evidence="12 16" id="KW-0472">Membrane</keyword>
<dbReference type="AlphaFoldDB" id="L2GX82"/>
<dbReference type="InterPro" id="IPR037192">
    <property type="entry name" value="ERO1-like_sf"/>
</dbReference>
<keyword evidence="13" id="KW-1015">Disulfide bond</keyword>
<dbReference type="GO" id="GO:0071949">
    <property type="term" value="F:FAD binding"/>
    <property type="evidence" value="ECO:0007669"/>
    <property type="project" value="InterPro"/>
</dbReference>
<keyword evidence="18" id="KW-1185">Reference proteome</keyword>
<sequence>MILAVFVPIIFAKLLLRNKSDFQRQLNEICKHRAFSRIEMDFGNTCLFPELMKECKLWECLFSEAGNLKRTEKRGESRMVVDLLLNPESYTGYKKGSSEIWEKLKGVNDSKLYRIMLSGIHQSVNIHKAAFYKPCGYDFLKNVMLFRRTCRNGAFINNFRVLRLFLLTSLKRLELTENTQYKWLEGLKSYVLVDIPLFPQIKQLCKDLEDAIDILSCMSCPKCRLWSTIQFKGLRVAAKITVGEKITQQDLVFFINLLNRICVAEYESEIMEDMLENYYWHVFLLYKKELFTLCLAVLLFLAILVNKTTDN</sequence>
<evidence type="ECO:0000256" key="10">
    <source>
        <dbReference type="ARBA" id="ARBA00022982"/>
    </source>
</evidence>
<evidence type="ECO:0000313" key="17">
    <source>
        <dbReference type="EMBL" id="ELA47715.1"/>
    </source>
</evidence>
<dbReference type="OMA" id="NEICKHR"/>
<keyword evidence="6" id="KW-0285">Flavoprotein</keyword>
<dbReference type="PANTHER" id="PTHR12613:SF0">
    <property type="entry name" value="ERO1-LIKE PROTEIN"/>
    <property type="match status" value="1"/>
</dbReference>
<dbReference type="VEuPathDB" id="MicrosporidiaDB:VCUG_00797"/>
<evidence type="ECO:0000256" key="14">
    <source>
        <dbReference type="ARBA" id="ARBA00023180"/>
    </source>
</evidence>
<reference evidence="18" key="1">
    <citation type="submission" date="2011-03" db="EMBL/GenBank/DDBJ databases">
        <title>The genome sequence of Vavraia culicis strain floridensis.</title>
        <authorList>
            <consortium name="The Broad Institute Genome Sequencing Platform"/>
            <person name="Cuomo C."/>
            <person name="Becnel J."/>
            <person name="Sanscrainte N."/>
            <person name="Young S.K."/>
            <person name="Zeng Q."/>
            <person name="Gargeya S."/>
            <person name="Fitzgerald M."/>
            <person name="Haas B."/>
            <person name="Abouelleil A."/>
            <person name="Alvarado L."/>
            <person name="Arachchi H.M."/>
            <person name="Berlin A."/>
            <person name="Chapman S.B."/>
            <person name="Gearin G."/>
            <person name="Goldberg J."/>
            <person name="Griggs A."/>
            <person name="Gujja S."/>
            <person name="Hansen M."/>
            <person name="Heiman D."/>
            <person name="Howarth C."/>
            <person name="Larimer J."/>
            <person name="Lui A."/>
            <person name="MacDonald P.J.P."/>
            <person name="McCowen C."/>
            <person name="Montmayeur A."/>
            <person name="Murphy C."/>
            <person name="Neiman D."/>
            <person name="Pearson M."/>
            <person name="Priest M."/>
            <person name="Roberts A."/>
            <person name="Saif S."/>
            <person name="Shea T."/>
            <person name="Sisk P."/>
            <person name="Stolte C."/>
            <person name="Sykes S."/>
            <person name="Wortman J."/>
            <person name="Nusbaum C."/>
            <person name="Birren B."/>
        </authorList>
    </citation>
    <scope>NUCLEOTIDE SEQUENCE [LARGE SCALE GENOMIC DNA]</scope>
    <source>
        <strain evidence="18">floridensis</strain>
    </source>
</reference>
<dbReference type="FunCoup" id="L2GX82">
    <property type="interactions" value="122"/>
</dbReference>
<dbReference type="GeneID" id="19878680"/>